<evidence type="ECO:0008006" key="3">
    <source>
        <dbReference type="Google" id="ProtNLM"/>
    </source>
</evidence>
<evidence type="ECO:0000313" key="1">
    <source>
        <dbReference type="EMBL" id="AGG31074.1"/>
    </source>
</evidence>
<dbReference type="EMBL" id="CP004345">
    <property type="protein sequence ID" value="AGG31074.1"/>
    <property type="molecule type" value="Genomic_DNA"/>
</dbReference>
<dbReference type="KEGG" id="mmk:MU9_2028"/>
<sequence length="142" mass="15267">MSAPDNIVKFNEVTGVILASLYESFPVKKSFEVTSLFPETAVEPSDKPIINHEAIFVTSATEWLFQTGYISVNKIIFGHSVRDAVLTAKGLELLKLTPDAIGPSFGDKLLEATKSGMKDTIVNVSSAVLTSGISLLYKTLGS</sequence>
<dbReference type="Proteomes" id="UP000011834">
    <property type="component" value="Chromosome"/>
</dbReference>
<reference evidence="1 2" key="1">
    <citation type="journal article" date="2012" name="BMC Genomics">
        <title>Whole-genome sequencing and identification of Morganella morganii KT pathogenicity-related genes.</title>
        <authorList>
            <person name="Chen Y.T."/>
            <person name="Peng H.L."/>
            <person name="Shia W.C."/>
            <person name="Hsu F.R."/>
            <person name="Ken C.F."/>
            <person name="Tsao Y.M."/>
            <person name="Chen C.H."/>
            <person name="Liu C.E."/>
            <person name="Hsieh M.F."/>
            <person name="Chen H.C."/>
            <person name="Tang C.Y."/>
            <person name="Ku T.H."/>
        </authorList>
    </citation>
    <scope>NUCLEOTIDE SEQUENCE [LARGE SCALE GENOMIC DNA]</scope>
    <source>
        <strain evidence="1 2">KT</strain>
    </source>
</reference>
<accession>J7U5I3</accession>
<name>J7U5I3_MORMO</name>
<organism evidence="1 2">
    <name type="scientific">Morganella morganii subsp. morganii KT</name>
    <dbReference type="NCBI Taxonomy" id="1124991"/>
    <lineage>
        <taxon>Bacteria</taxon>
        <taxon>Pseudomonadati</taxon>
        <taxon>Pseudomonadota</taxon>
        <taxon>Gammaproteobacteria</taxon>
        <taxon>Enterobacterales</taxon>
        <taxon>Morganellaceae</taxon>
        <taxon>Morganella</taxon>
    </lineage>
</organism>
<keyword evidence="2" id="KW-1185">Reference proteome</keyword>
<evidence type="ECO:0000313" key="2">
    <source>
        <dbReference type="Proteomes" id="UP000011834"/>
    </source>
</evidence>
<proteinExistence type="predicted"/>
<dbReference type="HOGENOM" id="CLU_145256_0_0_6"/>
<dbReference type="RefSeq" id="WP_004237282.1">
    <property type="nucleotide sequence ID" value="NC_020418.1"/>
</dbReference>
<gene>
    <name evidence="1" type="ORF">MU9_2028</name>
</gene>
<dbReference type="AlphaFoldDB" id="J7U5I3"/>
<protein>
    <recommendedName>
        <fullName evidence="3">DUF2513 domain-containing protein</fullName>
    </recommendedName>
</protein>